<accession>A0A3N4IJK2</accession>
<evidence type="ECO:0000259" key="10">
    <source>
        <dbReference type="PROSITE" id="PS00300"/>
    </source>
</evidence>
<evidence type="ECO:0000256" key="6">
    <source>
        <dbReference type="ARBA" id="ARBA00023170"/>
    </source>
</evidence>
<dbReference type="STRING" id="1160509.A0A3N4IJK2"/>
<dbReference type="Proteomes" id="UP000275078">
    <property type="component" value="Unassembled WGS sequence"/>
</dbReference>
<evidence type="ECO:0000256" key="1">
    <source>
        <dbReference type="ARBA" id="ARBA00008531"/>
    </source>
</evidence>
<keyword evidence="5" id="KW-0472">Membrane</keyword>
<dbReference type="OrthoDB" id="1727884at2759"/>
<dbReference type="PANTHER" id="PTHR43134">
    <property type="entry name" value="SIGNAL RECOGNITION PARTICLE RECEPTOR SUBUNIT ALPHA"/>
    <property type="match status" value="1"/>
</dbReference>
<keyword evidence="4" id="KW-0342">GTP-binding</keyword>
<dbReference type="Pfam" id="PF00448">
    <property type="entry name" value="SRP54"/>
    <property type="match status" value="1"/>
</dbReference>
<comment type="subunit">
    <text evidence="2">Heterodimer of an alpha and a beta chain.</text>
</comment>
<dbReference type="GO" id="GO:0005525">
    <property type="term" value="F:GTP binding"/>
    <property type="evidence" value="ECO:0007669"/>
    <property type="project" value="UniProtKB-KW"/>
</dbReference>
<keyword evidence="12" id="KW-1185">Reference proteome</keyword>
<dbReference type="Gene3D" id="3.40.50.300">
    <property type="entry name" value="P-loop containing nucleotide triphosphate hydrolases"/>
    <property type="match status" value="1"/>
</dbReference>
<keyword evidence="6" id="KW-0675">Receptor</keyword>
<dbReference type="SMART" id="SM00962">
    <property type="entry name" value="SRP54"/>
    <property type="match status" value="1"/>
</dbReference>
<comment type="similarity">
    <text evidence="1">Belongs to the GTP-binding SRP family.</text>
</comment>
<evidence type="ECO:0000256" key="2">
    <source>
        <dbReference type="ARBA" id="ARBA00011870"/>
    </source>
</evidence>
<gene>
    <name evidence="11" type="ORF">BJ508DRAFT_414527</name>
</gene>
<name>A0A3N4IJK2_ASCIM</name>
<evidence type="ECO:0000256" key="4">
    <source>
        <dbReference type="ARBA" id="ARBA00023134"/>
    </source>
</evidence>
<proteinExistence type="inferred from homology"/>
<keyword evidence="3" id="KW-0547">Nucleotide-binding</keyword>
<dbReference type="InterPro" id="IPR000897">
    <property type="entry name" value="SRP54_GTPase_dom"/>
</dbReference>
<dbReference type="GO" id="GO:0005047">
    <property type="term" value="F:signal recognition particle binding"/>
    <property type="evidence" value="ECO:0007669"/>
    <property type="project" value="TreeGrafter"/>
</dbReference>
<dbReference type="PROSITE" id="PS00300">
    <property type="entry name" value="SRP54"/>
    <property type="match status" value="1"/>
</dbReference>
<evidence type="ECO:0000313" key="11">
    <source>
        <dbReference type="EMBL" id="RPA81814.1"/>
    </source>
</evidence>
<dbReference type="PANTHER" id="PTHR43134:SF1">
    <property type="entry name" value="SIGNAL RECOGNITION PARTICLE RECEPTOR SUBUNIT ALPHA"/>
    <property type="match status" value="1"/>
</dbReference>
<sequence>MDLYFEITSLSGFKVISWGSRRISDLGLRAIYRRITILSENSTRYVADNDTYEACWATALNKFVVLVIGTTSTGERVQHSRALQVADNFTRLVRAGQISPSTNAMVARLSPDQYVSELMRGCNISNANEIGFLQSFKQQLDNAWPEADNERIRISIPPSKQLLYERLLERNVDAEIAKNVSHQLELDDDGKLDAKAVGNAITLCSSVTPYREGILDKRREHDGVYVMAFIGVNGVGKSTTLAKITSLLLQQGCSVLIAACDTFRSGAVEQLRAHVANLQTQHHKAKVSIFEQGYGVDPRRVAKDAISHAAKQSLDVVLLDTAGIRHNDAKLIAKLEAFLSNVVCQEVFFVVEAVSGNNAIKQVSKFSSCIRENVMQSIVVTKCDTAGNKVGTVLNLQYYTKLPVSFIGIGQAYSDLRLYDFHWLEAKLFAP</sequence>
<keyword evidence="11" id="KW-0378">Hydrolase</keyword>
<evidence type="ECO:0000256" key="3">
    <source>
        <dbReference type="ARBA" id="ARBA00022741"/>
    </source>
</evidence>
<reference evidence="11 12" key="1">
    <citation type="journal article" date="2018" name="Nat. Ecol. Evol.">
        <title>Pezizomycetes genomes reveal the molecular basis of ectomycorrhizal truffle lifestyle.</title>
        <authorList>
            <person name="Murat C."/>
            <person name="Payen T."/>
            <person name="Noel B."/>
            <person name="Kuo A."/>
            <person name="Morin E."/>
            <person name="Chen J."/>
            <person name="Kohler A."/>
            <person name="Krizsan K."/>
            <person name="Balestrini R."/>
            <person name="Da Silva C."/>
            <person name="Montanini B."/>
            <person name="Hainaut M."/>
            <person name="Levati E."/>
            <person name="Barry K.W."/>
            <person name="Belfiori B."/>
            <person name="Cichocki N."/>
            <person name="Clum A."/>
            <person name="Dockter R.B."/>
            <person name="Fauchery L."/>
            <person name="Guy J."/>
            <person name="Iotti M."/>
            <person name="Le Tacon F."/>
            <person name="Lindquist E.A."/>
            <person name="Lipzen A."/>
            <person name="Malagnac F."/>
            <person name="Mello A."/>
            <person name="Molinier V."/>
            <person name="Miyauchi S."/>
            <person name="Poulain J."/>
            <person name="Riccioni C."/>
            <person name="Rubini A."/>
            <person name="Sitrit Y."/>
            <person name="Splivallo R."/>
            <person name="Traeger S."/>
            <person name="Wang M."/>
            <person name="Zifcakova L."/>
            <person name="Wipf D."/>
            <person name="Zambonelli A."/>
            <person name="Paolocci F."/>
            <person name="Nowrousian M."/>
            <person name="Ottonello S."/>
            <person name="Baldrian P."/>
            <person name="Spatafora J.W."/>
            <person name="Henrissat B."/>
            <person name="Nagy L.G."/>
            <person name="Aury J.M."/>
            <person name="Wincker P."/>
            <person name="Grigoriev I.V."/>
            <person name="Bonfante P."/>
            <person name="Martin F.M."/>
        </authorList>
    </citation>
    <scope>NUCLEOTIDE SEQUENCE [LARGE SCALE GENOMIC DNA]</scope>
    <source>
        <strain evidence="11 12">RN42</strain>
    </source>
</reference>
<dbReference type="SUPFAM" id="SSF52540">
    <property type="entry name" value="P-loop containing nucleoside triphosphate hydrolases"/>
    <property type="match status" value="1"/>
</dbReference>
<dbReference type="GO" id="GO:0006614">
    <property type="term" value="P:SRP-dependent cotranslational protein targeting to membrane"/>
    <property type="evidence" value="ECO:0007669"/>
    <property type="project" value="InterPro"/>
</dbReference>
<organism evidence="11 12">
    <name type="scientific">Ascobolus immersus RN42</name>
    <dbReference type="NCBI Taxonomy" id="1160509"/>
    <lineage>
        <taxon>Eukaryota</taxon>
        <taxon>Fungi</taxon>
        <taxon>Dikarya</taxon>
        <taxon>Ascomycota</taxon>
        <taxon>Pezizomycotina</taxon>
        <taxon>Pezizomycetes</taxon>
        <taxon>Pezizales</taxon>
        <taxon>Ascobolaceae</taxon>
        <taxon>Ascobolus</taxon>
    </lineage>
</organism>
<dbReference type="AlphaFoldDB" id="A0A3N4IJK2"/>
<evidence type="ECO:0000313" key="12">
    <source>
        <dbReference type="Proteomes" id="UP000275078"/>
    </source>
</evidence>
<dbReference type="InterPro" id="IPR027417">
    <property type="entry name" value="P-loop_NTPase"/>
</dbReference>
<evidence type="ECO:0000256" key="5">
    <source>
        <dbReference type="ARBA" id="ARBA00023136"/>
    </source>
</evidence>
<comment type="subcellular location">
    <subcellularLocation>
        <location evidence="7">Endomembrane system</location>
        <topology evidence="7">Peripheral membrane protein</topology>
        <orientation evidence="7">Cytoplasmic side</orientation>
    </subcellularLocation>
</comment>
<dbReference type="EMBL" id="ML119676">
    <property type="protein sequence ID" value="RPA81814.1"/>
    <property type="molecule type" value="Genomic_DNA"/>
</dbReference>
<feature type="domain" description="SRP54-type proteins GTP-binding" evidence="10">
    <location>
        <begin position="403"/>
        <end position="416"/>
    </location>
</feature>
<dbReference type="FunFam" id="3.40.50.300:FF:000566">
    <property type="entry name" value="Signal recognition particle receptor subunit alpha"/>
    <property type="match status" value="1"/>
</dbReference>
<evidence type="ECO:0000256" key="8">
    <source>
        <dbReference type="ARBA" id="ARBA00071429"/>
    </source>
</evidence>
<evidence type="ECO:0000256" key="7">
    <source>
        <dbReference type="ARBA" id="ARBA00029433"/>
    </source>
</evidence>
<dbReference type="GO" id="GO:0005789">
    <property type="term" value="C:endoplasmic reticulum membrane"/>
    <property type="evidence" value="ECO:0007669"/>
    <property type="project" value="TreeGrafter"/>
</dbReference>
<protein>
    <recommendedName>
        <fullName evidence="8">Signal recognition particle receptor subunit alpha homolog</fullName>
    </recommendedName>
    <alternativeName>
        <fullName evidence="9">Docking protein alpha</fullName>
    </alternativeName>
</protein>
<dbReference type="GO" id="GO:0003924">
    <property type="term" value="F:GTPase activity"/>
    <property type="evidence" value="ECO:0007669"/>
    <property type="project" value="TreeGrafter"/>
</dbReference>
<evidence type="ECO:0000256" key="9">
    <source>
        <dbReference type="ARBA" id="ARBA00081194"/>
    </source>
</evidence>